<evidence type="ECO:0000313" key="5">
    <source>
        <dbReference type="EMBL" id="KAF2147819.1"/>
    </source>
</evidence>
<dbReference type="InterPro" id="IPR044294">
    <property type="entry name" value="Lipase-like"/>
</dbReference>
<reference evidence="5" key="1">
    <citation type="journal article" date="2020" name="Stud. Mycol.">
        <title>101 Dothideomycetes genomes: a test case for predicting lifestyles and emergence of pathogens.</title>
        <authorList>
            <person name="Haridas S."/>
            <person name="Albert R."/>
            <person name="Binder M."/>
            <person name="Bloem J."/>
            <person name="Labutti K."/>
            <person name="Salamov A."/>
            <person name="Andreopoulos B."/>
            <person name="Baker S."/>
            <person name="Barry K."/>
            <person name="Bills G."/>
            <person name="Bluhm B."/>
            <person name="Cannon C."/>
            <person name="Castanera R."/>
            <person name="Culley D."/>
            <person name="Daum C."/>
            <person name="Ezra D."/>
            <person name="Gonzalez J."/>
            <person name="Henrissat B."/>
            <person name="Kuo A."/>
            <person name="Liang C."/>
            <person name="Lipzen A."/>
            <person name="Lutzoni F."/>
            <person name="Magnuson J."/>
            <person name="Mondo S."/>
            <person name="Nolan M."/>
            <person name="Ohm R."/>
            <person name="Pangilinan J."/>
            <person name="Park H.-J."/>
            <person name="Ramirez L."/>
            <person name="Alfaro M."/>
            <person name="Sun H."/>
            <person name="Tritt A."/>
            <person name="Yoshinaga Y."/>
            <person name="Zwiers L.-H."/>
            <person name="Turgeon B."/>
            <person name="Goodwin S."/>
            <person name="Spatafora J."/>
            <person name="Crous P."/>
            <person name="Grigoriev I."/>
        </authorList>
    </citation>
    <scope>NUCLEOTIDE SEQUENCE</scope>
    <source>
        <strain evidence="5">CBS 260.36</strain>
    </source>
</reference>
<dbReference type="AlphaFoldDB" id="A0A9P4ISG2"/>
<feature type="region of interest" description="Disordered" evidence="3">
    <location>
        <begin position="177"/>
        <end position="198"/>
    </location>
</feature>
<feature type="compositionally biased region" description="Polar residues" evidence="3">
    <location>
        <begin position="705"/>
        <end position="717"/>
    </location>
</feature>
<feature type="region of interest" description="Disordered" evidence="3">
    <location>
        <begin position="968"/>
        <end position="1036"/>
    </location>
</feature>
<evidence type="ECO:0000313" key="6">
    <source>
        <dbReference type="Proteomes" id="UP000799439"/>
    </source>
</evidence>
<dbReference type="Proteomes" id="UP000799439">
    <property type="component" value="Unassembled WGS sequence"/>
</dbReference>
<evidence type="ECO:0000256" key="3">
    <source>
        <dbReference type="SAM" id="MobiDB-lite"/>
    </source>
</evidence>
<evidence type="ECO:0000259" key="4">
    <source>
        <dbReference type="Pfam" id="PF05057"/>
    </source>
</evidence>
<gene>
    <name evidence="5" type="ORF">K461DRAFT_298431</name>
</gene>
<sequence length="1190" mass="130766">MLLVHQAGSVRVGEVVRYTLTYTPSSDRILPSPTHLHVKIKNTSPIPLRAAYLHGPYSLYVSAFPSTFNPNQKVEEPEKYGVPEFEPFLKAGSYWTCKLVVPEELRETGVNYAGSPSRSSMDSTASAGKGKKSATWIIEVVSQVIFSTGAVVHYEVMVSRDERSLELGFAAVAAHGHGAPGQLEDHRKPAKKKESKGVKGVYSRAVKLVVEDTEALWNKPKLPDPHDIQSEPEDDKDEHKKRRNKQKVHLVVLTHGLHSNLNADMLYLKESIDATVAQARKDARERRAKRRSAATDRSQQSEPADKKEEKTNKDEPAATAPLTGGQEDIDSDEDDEMVIVRGFPGNAVKTERGIQYLGKRLAKFVMKQTYPSQPYLPIKKKTAVRALSSKFGSQDKSANEALPPSHQGSSIHRDDLHYSNNRAYQYTSISFVGHSLGGLVQLYAIAYIQKHAPDFFNIIKPTNFICMASPLLGLSNENPLYVKFALDFGLVGRTGQDLGLTWRAPTLAKQGWSAMGGVFGANKDNKTEDPGAKPLLRVLPTGPAHQVLHLFRNRTVYSNVVNDGIVPLRTSCLLFLDWKGLDKVDKYRRGNGLIGTVAEWGWAELTGANAERDISVSPNPSTSGQRSPSTSPVRRDDGETVPQPSETATEEDNQASGLLAPGAARFLSPRNSHHGDIASPDFSDGRPSTSGSTSSMLDDILNFFRPNSSPKVTSPSSPQLPSPRIPSSSKMDSPKITSPKVGHEKKRPKALKAIQRAQTLSLEPNEAVQSPEQEKEEPDLSRGTTDNPTMRPAKQRPFASRGYTQENTGSELTAPPKTSVFESAADLLHPPTPSTQWIIDPASRPRTIFHDRVYHPSDIPPAPVRRPSRLVRSFSSDKTITQQRSNSPTLRSTASNSSLRSDQGGMKVEEKIARAYHRDLSWRKVLVKLEPDAHNNMVVRRMFANAYGWPVVKHLCDTHFSDSFAARTRDEQETNADRANVPSTSTEVQDERGRKKEGEEVAGQTARSPPPKRSREELRETRDELGSLNRSTADINAIEARHRHEDSNSSWGETEHFFSASDSESEDEGVFRADEHQRPAAPAMSYVAAKEREGRRSPVRHVLHSSTGGKGRKEDGVETPDIILDPAGEGLVAEPESMDGENEVGASPTEVGLRKDVNAAMMEGVDGGTGLGISERVAGATGRGKEREVS</sequence>
<dbReference type="Gene3D" id="3.40.50.1820">
    <property type="entry name" value="alpha/beta hydrolase"/>
    <property type="match status" value="1"/>
</dbReference>
<keyword evidence="2" id="KW-0443">Lipid metabolism</keyword>
<dbReference type="EMBL" id="ML996095">
    <property type="protein sequence ID" value="KAF2147819.1"/>
    <property type="molecule type" value="Genomic_DNA"/>
</dbReference>
<feature type="compositionally biased region" description="Polar residues" evidence="3">
    <location>
        <begin position="686"/>
        <end position="696"/>
    </location>
</feature>
<evidence type="ECO:0000256" key="2">
    <source>
        <dbReference type="ARBA" id="ARBA00022963"/>
    </source>
</evidence>
<feature type="region of interest" description="Disordered" evidence="3">
    <location>
        <begin position="612"/>
        <end position="816"/>
    </location>
</feature>
<evidence type="ECO:0000256" key="1">
    <source>
        <dbReference type="ARBA" id="ARBA00007920"/>
    </source>
</evidence>
<feature type="domain" description="DUF676" evidence="4">
    <location>
        <begin position="425"/>
        <end position="570"/>
    </location>
</feature>
<feature type="region of interest" description="Disordered" evidence="3">
    <location>
        <begin position="279"/>
        <end position="333"/>
    </location>
</feature>
<feature type="region of interest" description="Disordered" evidence="3">
    <location>
        <begin position="217"/>
        <end position="245"/>
    </location>
</feature>
<dbReference type="GO" id="GO:0047372">
    <property type="term" value="F:monoacylglycerol lipase activity"/>
    <property type="evidence" value="ECO:0007669"/>
    <property type="project" value="TreeGrafter"/>
</dbReference>
<feature type="compositionally biased region" description="Polar residues" evidence="3">
    <location>
        <begin position="873"/>
        <end position="901"/>
    </location>
</feature>
<accession>A0A9P4ISG2</accession>
<feature type="region of interest" description="Disordered" evidence="3">
    <location>
        <begin position="873"/>
        <end position="906"/>
    </location>
</feature>
<feature type="compositionally biased region" description="Polar residues" evidence="3">
    <location>
        <begin position="756"/>
        <end position="771"/>
    </location>
</feature>
<dbReference type="OrthoDB" id="5368485at2759"/>
<comment type="similarity">
    <text evidence="1">Belongs to the putative lipase ROG1 family.</text>
</comment>
<feature type="compositionally biased region" description="Polar residues" evidence="3">
    <location>
        <begin position="616"/>
        <end position="632"/>
    </location>
</feature>
<dbReference type="GO" id="GO:0016042">
    <property type="term" value="P:lipid catabolic process"/>
    <property type="evidence" value="ECO:0007669"/>
    <property type="project" value="UniProtKB-KW"/>
</dbReference>
<dbReference type="Pfam" id="PF05057">
    <property type="entry name" value="DUF676"/>
    <property type="match status" value="2"/>
</dbReference>
<proteinExistence type="inferred from homology"/>
<organism evidence="5 6">
    <name type="scientific">Myriangium duriaei CBS 260.36</name>
    <dbReference type="NCBI Taxonomy" id="1168546"/>
    <lineage>
        <taxon>Eukaryota</taxon>
        <taxon>Fungi</taxon>
        <taxon>Dikarya</taxon>
        <taxon>Ascomycota</taxon>
        <taxon>Pezizomycotina</taxon>
        <taxon>Dothideomycetes</taxon>
        <taxon>Dothideomycetidae</taxon>
        <taxon>Myriangiales</taxon>
        <taxon>Myriangiaceae</taxon>
        <taxon>Myriangium</taxon>
    </lineage>
</organism>
<dbReference type="PANTHER" id="PTHR12482">
    <property type="entry name" value="LIPASE ROG1-RELATED-RELATED"/>
    <property type="match status" value="1"/>
</dbReference>
<dbReference type="PANTHER" id="PTHR12482:SF62">
    <property type="entry name" value="LIPASE ROG1-RELATED"/>
    <property type="match status" value="1"/>
</dbReference>
<feature type="region of interest" description="Disordered" evidence="3">
    <location>
        <begin position="389"/>
        <end position="414"/>
    </location>
</feature>
<name>A0A9P4ISG2_9PEZI</name>
<feature type="compositionally biased region" description="Polar residues" evidence="3">
    <location>
        <begin position="802"/>
        <end position="811"/>
    </location>
</feature>
<dbReference type="InterPro" id="IPR007751">
    <property type="entry name" value="DUF676_lipase-like"/>
</dbReference>
<protein>
    <submittedName>
        <fullName evidence="5">DUF676-domain-containing protein</fullName>
    </submittedName>
</protein>
<feature type="domain" description="DUF676" evidence="4">
    <location>
        <begin position="245"/>
        <end position="278"/>
    </location>
</feature>
<feature type="region of interest" description="Disordered" evidence="3">
    <location>
        <begin position="1089"/>
        <end position="1190"/>
    </location>
</feature>
<feature type="compositionally biased region" description="Basic and acidic residues" evidence="3">
    <location>
        <begin position="989"/>
        <end position="999"/>
    </location>
</feature>
<keyword evidence="2" id="KW-0442">Lipid degradation</keyword>
<feature type="compositionally biased region" description="Basic and acidic residues" evidence="3">
    <location>
        <begin position="1013"/>
        <end position="1025"/>
    </location>
</feature>
<dbReference type="SUPFAM" id="SSF53474">
    <property type="entry name" value="alpha/beta-Hydrolases"/>
    <property type="match status" value="1"/>
</dbReference>
<comment type="caution">
    <text evidence="5">The sequence shown here is derived from an EMBL/GenBank/DDBJ whole genome shotgun (WGS) entry which is preliminary data.</text>
</comment>
<dbReference type="InterPro" id="IPR029058">
    <property type="entry name" value="AB_hydrolase_fold"/>
</dbReference>
<feature type="compositionally biased region" description="Basic and acidic residues" evidence="3">
    <location>
        <begin position="303"/>
        <end position="316"/>
    </location>
</feature>
<keyword evidence="6" id="KW-1185">Reference proteome</keyword>